<dbReference type="EMBL" id="HBFQ01047116">
    <property type="protein sequence ID" value="CAD8859129.1"/>
    <property type="molecule type" value="Transcribed_RNA"/>
</dbReference>
<dbReference type="InterPro" id="IPR012340">
    <property type="entry name" value="NA-bd_OB-fold"/>
</dbReference>
<dbReference type="GO" id="GO:0003676">
    <property type="term" value="F:nucleic acid binding"/>
    <property type="evidence" value="ECO:0007669"/>
    <property type="project" value="InterPro"/>
</dbReference>
<accession>A0A7S1AME8</accession>
<feature type="compositionally biased region" description="Basic and acidic residues" evidence="1">
    <location>
        <begin position="63"/>
        <end position="77"/>
    </location>
</feature>
<gene>
    <name evidence="3" type="ORF">NSCI0253_LOCUS33483</name>
</gene>
<feature type="compositionally biased region" description="Basic and acidic residues" evidence="1">
    <location>
        <begin position="87"/>
        <end position="101"/>
    </location>
</feature>
<dbReference type="Gene3D" id="2.40.50.140">
    <property type="entry name" value="Nucleic acid-binding proteins"/>
    <property type="match status" value="2"/>
</dbReference>
<sequence length="372" mass="41467">MDCGGWCADDAFLSQAGDAVAQTWTNMCLDMLGEASIAVFFVLALRLVSSQWSASRSMANKRQQMEHLSKRDREPPRGGRVSIGRESSVRHPSGDRPRQSKEMVLQVMPDSSGRVGHLWLGTVKSYCTSMGKGVLVTDGVPEDVPFTKYDTDDHLVASLRPGCVVTFAMKRDSETGTLRAVSLEGRSQTQLARVSHCGASCMTGNTLQDESIGFSRKEEVMPESHWEFFTGHIKFWLSDKRHGFIVCKQHQDGDVWLSHEDVQTHKVKHLTAGVPLRFKLDKTGVRPRARHVEVILRSPLDGVVKSYSERKSYGFVSCYGVKEDVWFAASGVEGEKPLGPGMRVRVDTFKSEKGHYRAFRVVRMLDGRVCGP</sequence>
<feature type="region of interest" description="Disordered" evidence="1">
    <location>
        <begin position="58"/>
        <end position="101"/>
    </location>
</feature>
<feature type="domain" description="CSD" evidence="2">
    <location>
        <begin position="299"/>
        <end position="363"/>
    </location>
</feature>
<proteinExistence type="predicted"/>
<evidence type="ECO:0000256" key="1">
    <source>
        <dbReference type="SAM" id="MobiDB-lite"/>
    </source>
</evidence>
<dbReference type="SUPFAM" id="SSF50249">
    <property type="entry name" value="Nucleic acid-binding proteins"/>
    <property type="match status" value="2"/>
</dbReference>
<dbReference type="PROSITE" id="PS51857">
    <property type="entry name" value="CSD_2"/>
    <property type="match status" value="1"/>
</dbReference>
<dbReference type="InterPro" id="IPR002059">
    <property type="entry name" value="CSP_DNA-bd"/>
</dbReference>
<protein>
    <recommendedName>
        <fullName evidence="2">CSD domain-containing protein</fullName>
    </recommendedName>
</protein>
<name>A0A7S1AME8_NOCSC</name>
<reference evidence="3" key="1">
    <citation type="submission" date="2021-01" db="EMBL/GenBank/DDBJ databases">
        <authorList>
            <person name="Corre E."/>
            <person name="Pelletier E."/>
            <person name="Niang G."/>
            <person name="Scheremetjew M."/>
            <person name="Finn R."/>
            <person name="Kale V."/>
            <person name="Holt S."/>
            <person name="Cochrane G."/>
            <person name="Meng A."/>
            <person name="Brown T."/>
            <person name="Cohen L."/>
        </authorList>
    </citation>
    <scope>NUCLEOTIDE SEQUENCE</scope>
</reference>
<evidence type="ECO:0000313" key="3">
    <source>
        <dbReference type="EMBL" id="CAD8859129.1"/>
    </source>
</evidence>
<organism evidence="3">
    <name type="scientific">Noctiluca scintillans</name>
    <name type="common">Sea sparkle</name>
    <name type="synonym">Red tide dinoflagellate</name>
    <dbReference type="NCBI Taxonomy" id="2966"/>
    <lineage>
        <taxon>Eukaryota</taxon>
        <taxon>Sar</taxon>
        <taxon>Alveolata</taxon>
        <taxon>Dinophyceae</taxon>
        <taxon>Noctilucales</taxon>
        <taxon>Noctilucaceae</taxon>
        <taxon>Noctiluca</taxon>
    </lineage>
</organism>
<dbReference type="AlphaFoldDB" id="A0A7S1AME8"/>
<evidence type="ECO:0000259" key="2">
    <source>
        <dbReference type="PROSITE" id="PS51857"/>
    </source>
</evidence>